<dbReference type="FunFam" id="1.20.920.20:FF:000006">
    <property type="entry name" value="Dynein, axonemal, heavy chain 6"/>
    <property type="match status" value="1"/>
</dbReference>
<dbReference type="EnsemblMetazoa" id="GBRI023864-RA">
    <property type="protein sequence ID" value="GBRI023864-PA"/>
    <property type="gene ID" value="GBRI023864"/>
</dbReference>
<dbReference type="InterPro" id="IPR027417">
    <property type="entry name" value="P-loop_NTPase"/>
</dbReference>
<dbReference type="FunFam" id="3.40.50.300:FF:001145">
    <property type="entry name" value="Putative dynein heavy chain"/>
    <property type="match status" value="1"/>
</dbReference>
<dbReference type="InterPro" id="IPR041228">
    <property type="entry name" value="Dynein_C"/>
</dbReference>
<evidence type="ECO:0000256" key="2">
    <source>
        <dbReference type="ARBA" id="ARBA00008887"/>
    </source>
</evidence>
<keyword evidence="21" id="KW-1185">Reference proteome</keyword>
<dbReference type="Gene3D" id="1.20.920.30">
    <property type="match status" value="1"/>
</dbReference>
<keyword evidence="12" id="KW-0966">Cell projection</keyword>
<feature type="domain" description="Dynein heavy chain C-terminal" evidence="19">
    <location>
        <begin position="1495"/>
        <end position="1709"/>
    </location>
</feature>
<dbReference type="Pfam" id="PF03028">
    <property type="entry name" value="Dynein_heavy"/>
    <property type="match status" value="1"/>
</dbReference>
<keyword evidence="4" id="KW-0493">Microtubule</keyword>
<dbReference type="Pfam" id="PF18198">
    <property type="entry name" value="AAA_lid_11"/>
    <property type="match status" value="1"/>
</dbReference>
<dbReference type="FunFam" id="1.10.8.1220:FF:000001">
    <property type="entry name" value="Dynein axonemal heavy chain 5"/>
    <property type="match status" value="1"/>
</dbReference>
<evidence type="ECO:0000256" key="5">
    <source>
        <dbReference type="ARBA" id="ARBA00022741"/>
    </source>
</evidence>
<evidence type="ECO:0000256" key="11">
    <source>
        <dbReference type="ARBA" id="ARBA00023212"/>
    </source>
</evidence>
<proteinExistence type="inferred from homology"/>
<dbReference type="SUPFAM" id="SSF52540">
    <property type="entry name" value="P-loop containing nucleoside triphosphate hydrolases"/>
    <property type="match status" value="1"/>
</dbReference>
<protein>
    <recommendedName>
        <fullName evidence="22">Dynein heavy chain 3, axonemal</fullName>
    </recommendedName>
</protein>
<evidence type="ECO:0000256" key="3">
    <source>
        <dbReference type="ARBA" id="ARBA00022490"/>
    </source>
</evidence>
<keyword evidence="8 13" id="KW-0175">Coiled coil</keyword>
<dbReference type="Gene3D" id="1.10.8.1220">
    <property type="match status" value="1"/>
</dbReference>
<feature type="domain" description="Dynein heavy chain AAA lid" evidence="18">
    <location>
        <begin position="1351"/>
        <end position="1488"/>
    </location>
</feature>
<keyword evidence="5" id="KW-0547">Nucleotide-binding</keyword>
<dbReference type="GO" id="GO:0045505">
    <property type="term" value="F:dynein intermediate chain binding"/>
    <property type="evidence" value="ECO:0007669"/>
    <property type="project" value="InterPro"/>
</dbReference>
<dbReference type="GO" id="GO:0007018">
    <property type="term" value="P:microtubule-based movement"/>
    <property type="evidence" value="ECO:0007669"/>
    <property type="project" value="InterPro"/>
</dbReference>
<dbReference type="InterPro" id="IPR004273">
    <property type="entry name" value="Dynein_heavy_D6_P-loop"/>
</dbReference>
<evidence type="ECO:0000259" key="18">
    <source>
        <dbReference type="Pfam" id="PF18198"/>
    </source>
</evidence>
<accession>A0A1A9WLF3</accession>
<dbReference type="Gene3D" id="3.40.50.300">
    <property type="entry name" value="P-loop containing nucleotide triphosphate hydrolases"/>
    <property type="match status" value="3"/>
</dbReference>
<sequence>MLTIFAFSSLIDERDRDQLLEMVTYACKTNLRFSLEQAFMERMENPGGKVTAMDLRNLFFGNYIEPDAEPKIYDEVMSYNKLEKLMHYYLKDYNTISSTPMDLVLFRFAIEHISRVSRVLQMPRGNVLMVGMGGSGRRSSCRLAAHIADCRLWTVQVTKTYTTQDWRDDLKKILMAAGFNLNHTVFLFSDSQATDEAYIEDINGILNCGDLPNLYQLEDKAAIMENMTSVAKQLGKVVDPLPSEMYAFFVDRVREQLHVALAFSPIGESFKERIRMYMPWPVDALQRVAEYFISSMNLHQPEETTLEEKKSRESGESEKSLEEVQEIILSDLEKELVQVVMYFNRSVIEASERCYAELNRKNYVTPSSYLEMLKAFRSFYKRKLEEITRLRDRYTTGLEKLDFAASQVGEMQANLYELQPKLKVLSEETERIMVNIERETAEAEKKKEIVGADEAAANEAAAAAQAIKDDCESDLAEAIPALEAALDALNTLKPADIIIVKSMKSPPYSVKLTLEAVCVLKGIKPDRKPDPSGRMVEDYWAVSLRMVSDMKFLESLKTFDKDNIPPAIIKKIRERYVADRDFVPEKIKSASTACEGLCRWVLAMDVYDKVARIVMPKKAALGEAENDLASQMEKLNAKRAELQIILDKLQKLNDFFAEKSRQKKGLEDEIENCEKKLNRAEKLLGGLGGEKTRWGEAAENLHKSISNIVGDVLLAGGCTAYLGFFPTEYRVNILEEWNELCIRRQIPCSEKFSLASTLGNPMQIRAWSLTGLPSDNFSIENAIIVSNSSRYSLLIDPQVQANKWIKNMEKKNDIKVIKQSDTNYMQVLELAIMYGTPVLIENVGETLDSNLTPILEKNVIKHKGGYVIKCGDQMIEYNSNFRLYITTCLRNPHYSPEIMVMVTVINFMITEQGLREQLLGTVVLSTSEGNVLEDENAINILSSSKVLSEEIQKKQVVAVATEAEIDEARQRYVPVAKHSAILFFCISELANIDPMYQYSLGWFLNLFVNAILKAPKSNILKERLVNLNDFFTKSIYQNVCRSLFEKDKLVISLVMCLGILVSRNKVNKTHLLFFLTGGVGLQNIPPNPASPWLPEKAWTQVVLASNLEGLPKFYVNFEKDLTKWKSYYDLSSPEEASLPTPYDNVDEMLHLIILKCLRPDKIVPAVRSYITRNMDRSFVEPPPFDLNASFGDSSPKIPLVFLLSPGSDPMASLFMYAKQRNMYDKIKTISLGQGQGPRAEKMILEANRYGQWVVLQNCHVAVSWMGELERICGDTSLAEMAHADYRLWCTSYPSSVFPVSVLQNSVKMTNEPPKGLKANMQRSFNSDPLVRDKFFTNAFIFMESANKCWLRGVFALVFFHAVVQERREFGPLGWNIPYEFSEADLKISLLQLKMFISQSHTIPFRGHVYLTGECNYGGRVTDDKDRRLILSLLNMVYNPNTIDVEDYALSQSGEYRVPQNPTRANSLEYIADFPLSPHPEVYGLHENADINRNNKETNSLIQGVLKTQTELMASAKAGGAAEGAKVDPVFQICKDILARLPEAYDLVEVSGKYPVMYTNSMNTVLRQELIRFNRLLDYIRKSLVNVMKAIQGQIAMIPELERTHKSMVVGKLPADWLKKSYPSLKPLASYVNDFLARLDFFQNWINDGEPNVFWLSGFYFTQSFMTGVLQNYSRKNRFQIDMIKIDFEITKWELETDSPAKLGAYIRAMITLIALITTKYENSKQIFKKQKILCDQNILFCNALL</sequence>
<dbReference type="GO" id="GO:0030286">
    <property type="term" value="C:dynein complex"/>
    <property type="evidence" value="ECO:0007669"/>
    <property type="project" value="UniProtKB-KW"/>
</dbReference>
<dbReference type="FunFam" id="3.40.50.300:FF:002141">
    <property type="entry name" value="Dynein heavy chain"/>
    <property type="match status" value="1"/>
</dbReference>
<organism evidence="20 21">
    <name type="scientific">Glossina brevipalpis</name>
    <dbReference type="NCBI Taxonomy" id="37001"/>
    <lineage>
        <taxon>Eukaryota</taxon>
        <taxon>Metazoa</taxon>
        <taxon>Ecdysozoa</taxon>
        <taxon>Arthropoda</taxon>
        <taxon>Hexapoda</taxon>
        <taxon>Insecta</taxon>
        <taxon>Pterygota</taxon>
        <taxon>Neoptera</taxon>
        <taxon>Endopterygota</taxon>
        <taxon>Diptera</taxon>
        <taxon>Brachycera</taxon>
        <taxon>Muscomorpha</taxon>
        <taxon>Hippoboscoidea</taxon>
        <taxon>Glossinidae</taxon>
        <taxon>Glossina</taxon>
    </lineage>
</organism>
<evidence type="ECO:0000259" key="17">
    <source>
        <dbReference type="Pfam" id="PF12781"/>
    </source>
</evidence>
<dbReference type="Pfam" id="PF12780">
    <property type="entry name" value="AAA_8"/>
    <property type="match status" value="1"/>
</dbReference>
<comment type="similarity">
    <text evidence="2">Belongs to the dynein heavy chain family.</text>
</comment>
<reference evidence="21" key="1">
    <citation type="submission" date="2014-03" db="EMBL/GenBank/DDBJ databases">
        <authorList>
            <person name="Aksoy S."/>
            <person name="Warren W."/>
            <person name="Wilson R.K."/>
        </authorList>
    </citation>
    <scope>NUCLEOTIDE SEQUENCE [LARGE SCALE GENOMIC DNA]</scope>
    <source>
        <strain evidence="21">IAEA</strain>
    </source>
</reference>
<keyword evidence="11" id="KW-0206">Cytoskeleton</keyword>
<dbReference type="Proteomes" id="UP000091820">
    <property type="component" value="Unassembled WGS sequence"/>
</dbReference>
<feature type="domain" description="Dynein heavy chain AAA module D4" evidence="16">
    <location>
        <begin position="101"/>
        <end position="378"/>
    </location>
</feature>
<dbReference type="STRING" id="37001.A0A1A9WLF3"/>
<dbReference type="VEuPathDB" id="VectorBase:GBRI023864"/>
<dbReference type="InterPro" id="IPR024317">
    <property type="entry name" value="Dynein_heavy_chain_D4_dom"/>
</dbReference>
<dbReference type="GO" id="GO:0008569">
    <property type="term" value="F:minus-end-directed microtubule motor activity"/>
    <property type="evidence" value="ECO:0007669"/>
    <property type="project" value="InterPro"/>
</dbReference>
<feature type="domain" description="Dynein heavy chain region D6 P-loop" evidence="14">
    <location>
        <begin position="1195"/>
        <end position="1309"/>
    </location>
</feature>
<comment type="subcellular location">
    <subcellularLocation>
        <location evidence="1">Cytoplasm</location>
        <location evidence="1">Cytoskeleton</location>
        <location evidence="1">Cilium axoneme</location>
    </subcellularLocation>
</comment>
<dbReference type="InterPro" id="IPR035706">
    <property type="entry name" value="AAA_9"/>
</dbReference>
<evidence type="ECO:0000256" key="7">
    <source>
        <dbReference type="ARBA" id="ARBA00023017"/>
    </source>
</evidence>
<dbReference type="FunFam" id="3.40.50.300:FF:000362">
    <property type="entry name" value="Dynein, axonemal, heavy chain 6"/>
    <property type="match status" value="1"/>
</dbReference>
<keyword evidence="3" id="KW-0963">Cytoplasm</keyword>
<dbReference type="Gene3D" id="1.10.8.720">
    <property type="entry name" value="Region D6 of dynein motor"/>
    <property type="match status" value="1"/>
</dbReference>
<evidence type="ECO:0000256" key="13">
    <source>
        <dbReference type="SAM" id="Coils"/>
    </source>
</evidence>
<dbReference type="InterPro" id="IPR041658">
    <property type="entry name" value="AAA_lid_11"/>
</dbReference>
<dbReference type="Pfam" id="PF12777">
    <property type="entry name" value="MT"/>
    <property type="match status" value="1"/>
</dbReference>
<evidence type="ECO:0000256" key="8">
    <source>
        <dbReference type="ARBA" id="ARBA00023054"/>
    </source>
</evidence>
<dbReference type="Gene3D" id="1.20.1270.280">
    <property type="match status" value="1"/>
</dbReference>
<evidence type="ECO:0000256" key="12">
    <source>
        <dbReference type="ARBA" id="ARBA00023273"/>
    </source>
</evidence>
<keyword evidence="6" id="KW-0067">ATP-binding</keyword>
<dbReference type="GO" id="GO:0005930">
    <property type="term" value="C:axoneme"/>
    <property type="evidence" value="ECO:0007669"/>
    <property type="project" value="UniProtKB-SubCell"/>
</dbReference>
<dbReference type="PANTHER" id="PTHR22878:SF70">
    <property type="entry name" value="DYNEIN HEAVY CHAIN 2, AXONEMAL"/>
    <property type="match status" value="1"/>
</dbReference>
<evidence type="ECO:0008006" key="22">
    <source>
        <dbReference type="Google" id="ProtNLM"/>
    </source>
</evidence>
<feature type="coiled-coil region" evidence="13">
    <location>
        <begin position="621"/>
        <end position="683"/>
    </location>
</feature>
<dbReference type="PANTHER" id="PTHR22878">
    <property type="entry name" value="DYNEIN HEAVY CHAIN 6, AXONEMAL-LIKE-RELATED"/>
    <property type="match status" value="1"/>
</dbReference>
<keyword evidence="9" id="KW-0969">Cilium</keyword>
<evidence type="ECO:0000259" key="16">
    <source>
        <dbReference type="Pfam" id="PF12780"/>
    </source>
</evidence>
<evidence type="ECO:0000256" key="10">
    <source>
        <dbReference type="ARBA" id="ARBA00023175"/>
    </source>
</evidence>
<dbReference type="GO" id="GO:0051959">
    <property type="term" value="F:dynein light intermediate chain binding"/>
    <property type="evidence" value="ECO:0007669"/>
    <property type="project" value="InterPro"/>
</dbReference>
<feature type="domain" description="Dynein heavy chain ATP-binding dynein motor region" evidence="17">
    <location>
        <begin position="765"/>
        <end position="923"/>
    </location>
</feature>
<evidence type="ECO:0000256" key="1">
    <source>
        <dbReference type="ARBA" id="ARBA00004430"/>
    </source>
</evidence>
<dbReference type="Gene3D" id="1.20.920.20">
    <property type="match status" value="1"/>
</dbReference>
<evidence type="ECO:0000259" key="15">
    <source>
        <dbReference type="Pfam" id="PF12777"/>
    </source>
</evidence>
<dbReference type="FunFam" id="1.20.1270.280:FF:000001">
    <property type="entry name" value="dynein heavy chain 7, axonemal"/>
    <property type="match status" value="1"/>
</dbReference>
<evidence type="ECO:0000259" key="14">
    <source>
        <dbReference type="Pfam" id="PF03028"/>
    </source>
</evidence>
<evidence type="ECO:0000256" key="4">
    <source>
        <dbReference type="ARBA" id="ARBA00022701"/>
    </source>
</evidence>
<evidence type="ECO:0000256" key="9">
    <source>
        <dbReference type="ARBA" id="ARBA00023069"/>
    </source>
</evidence>
<reference evidence="20" key="2">
    <citation type="submission" date="2020-05" db="UniProtKB">
        <authorList>
            <consortium name="EnsemblMetazoa"/>
        </authorList>
    </citation>
    <scope>IDENTIFICATION</scope>
    <source>
        <strain evidence="20">IAEA</strain>
    </source>
</reference>
<evidence type="ECO:0000259" key="19">
    <source>
        <dbReference type="Pfam" id="PF18199"/>
    </source>
</evidence>
<dbReference type="InterPro" id="IPR026983">
    <property type="entry name" value="DHC"/>
</dbReference>
<evidence type="ECO:0000256" key="6">
    <source>
        <dbReference type="ARBA" id="ARBA00022840"/>
    </source>
</evidence>
<dbReference type="InterPro" id="IPR042219">
    <property type="entry name" value="AAA_lid_11_sf"/>
</dbReference>
<dbReference type="FunFam" id="1.10.8.720:FF:000001">
    <property type="entry name" value="dynein heavy chain 7, axonemal"/>
    <property type="match status" value="1"/>
</dbReference>
<dbReference type="GO" id="GO:0005524">
    <property type="term" value="F:ATP binding"/>
    <property type="evidence" value="ECO:0007669"/>
    <property type="project" value="UniProtKB-KW"/>
</dbReference>
<dbReference type="Pfam" id="PF12781">
    <property type="entry name" value="AAA_9"/>
    <property type="match status" value="1"/>
</dbReference>
<evidence type="ECO:0000313" key="20">
    <source>
        <dbReference type="EnsemblMetazoa" id="GBRI023864-PA"/>
    </source>
</evidence>
<dbReference type="Pfam" id="PF18199">
    <property type="entry name" value="Dynein_C"/>
    <property type="match status" value="1"/>
</dbReference>
<feature type="domain" description="Dynein heavy chain coiled coil stalk" evidence="15">
    <location>
        <begin position="393"/>
        <end position="736"/>
    </location>
</feature>
<name>A0A1A9WLF3_9MUSC</name>
<dbReference type="InterPro" id="IPR024743">
    <property type="entry name" value="Dynein_HC_stalk"/>
</dbReference>
<evidence type="ECO:0000313" key="21">
    <source>
        <dbReference type="Proteomes" id="UP000091820"/>
    </source>
</evidence>
<keyword evidence="7" id="KW-0243">Dynein</keyword>
<dbReference type="GO" id="GO:0005874">
    <property type="term" value="C:microtubule"/>
    <property type="evidence" value="ECO:0007669"/>
    <property type="project" value="UniProtKB-KW"/>
</dbReference>
<keyword evidence="10" id="KW-0505">Motor protein</keyword>